<sequence length="1793" mass="200069">MAVEDEFDNDRLVRRAINLFTFLGRSQQLLDRPVRTADKFEKVMWFGALPDHEAIRSAHRIAELEPDAALLTVDRVAKLDPPKIPSPLIAWVEGKIDDATQEPSIREAIFSEEPPAAEDSEADIVRHRVELANQPEITAAFDAWLADWRSWAVRERRDSSARDTYKELFEVHLSSTDHSEEFELVLGVGCLAWRPEGHDQVQRHVATAPIDITFDEDSGRLRVSQVSAPESVSIELDMLDPAIVTSPAKIDEIRELAGEYEGHLLDQPAIGAICRRLVHRLDADAEYDEDAEDAPTGIQPRGAFAPALILRRRTKRGMVQIFEQIIAQIRQAGEVPTGVLPLIDPDRQPESRVEAIAGAVVTLDNEDFLPLPVNEAQRRIIERVDRTAQTVVQGPPGTGKTHTAAALVSHLLAQGKRVLITAQTDRALKEVRAKLPREIQSLAVAVIGQSRSDMADLRTAVDNISRRADDFDAADSRRAIAQHVARLDDLRRQRAEASGRLLTIRRQEVEQRTDGPTPGTLAAIAYDHLQDEAQYQWIRAFEVDPAGTGATVSTADIQQWRNILLNHDVRTNEAEAIRPLPDIASLPAPQELAALVQAERQASVRKDGYAELLTHESFEFVRSLTAQLRDELRARVSHLAERAIGLERRDETWMDDALRDVRSGRHQAWLARSAQVKGLAGTAAQLTRRIGPTTSVKVSGGDLGVHYQIAKSLLMHLDSGSAIKVLPDGMPRIGKFASKTLKLSGPFFDAVKVNDLPAVTREQLGIFIDWVDASRTIAAMDQAWPVTVVIPDEDTLDEKLQWHLTEVAQLDKVLALGDQLDVEREWFQRNNLPVPDWNKLEDIRRYAELVEAATAADDAAAATTPIDQLHHQLRLAAQRPNPPAVTIELLGAVRNRSIEVFVSAYQRLQHLHAVAQSVSVRNRIRGELDMSAPLLAAEINANPSAVEWNERLRSYEQAWHWEMTGRWILAQDSEDSNALKVRLNTIDQQIRNEVEHLAAERAWGHAVAPDRITGSARANLTQYAQLVSRLGKGTGKYAAKQRAAIAEAMDRCRPSVPVWIMPLYRIAEQVRVEPDLYDVVIVDEASQAGLEASFLQYLAPKVVVIGDDKQVSPSAVGVDQQQLRDIAGMHLGDDPYKESWLDPKRSYFDEATMRFGGRITLTEHRRCVPEIIGFSNRIAYEPEGIRLVPVRQFGAERLEPIKVVYLADGYETPNKTNAVEAEAIVEQIRKCLAEPQYDGATFGVISLLGKEQAKLIEHQLLDAVPPEEWAARELRCGDASDFQGSERNVMFLSMVKAPQADKRLSALTASQYVQRFNVAASRAKDQMWVYHSMPREALTNSEDMRYQLLDYCYGIANRTHSDTDRVLTTAVPEDIPVSPFDSLFEQRVFNRLVDRGYSVVPQYEALGYMIDMVVIGAAGRLAIECDGDFWHGPDKYEEDLARQRELERCGWEFFRIRESVFYADMPGTLQGLWETLDELGIRTADWIDPSFSDEDDLEADEALDDIESDSMDVVSEKFPDAETFVEPVENRGDEEVQHIDDETVSAAELIEQLSASDTRISRGRHRLPDQESVHADDGDEHPVDASTVEVKEPKVEAAVDDSEVYSLAATTVVPHGRVGSLAPYVAFTEALAPIQKESLITLMDNIVRIVEAEGPVLGHRLHDAYRDAYGGQRVGKEIARLLNQAIGLAVRRGHIVSDNPLNDAGVKPRTFRLPSQPEVVPRELGPRTLNLVPPAELAHHLAEFAEVGELSDDEVFREVLDVLGLKRLTENVRSVLADALTLVSMGSREEVDE</sequence>
<evidence type="ECO:0000256" key="7">
    <source>
        <dbReference type="SAM" id="MobiDB-lite"/>
    </source>
</evidence>
<feature type="domain" description="DNA2/NAM7 helicase helicase" evidence="8">
    <location>
        <begin position="373"/>
        <end position="483"/>
    </location>
</feature>
<keyword evidence="2" id="KW-0547">Nucleotide-binding</keyword>
<dbReference type="InterPro" id="IPR027417">
    <property type="entry name" value="P-loop_NTPase"/>
</dbReference>
<evidence type="ECO:0000256" key="5">
    <source>
        <dbReference type="ARBA" id="ARBA00022840"/>
    </source>
</evidence>
<evidence type="ECO:0000313" key="11">
    <source>
        <dbReference type="EMBL" id="GJF14187.1"/>
    </source>
</evidence>
<dbReference type="InterPro" id="IPR041677">
    <property type="entry name" value="DNA2/NAM7_AAA_11"/>
</dbReference>
<dbReference type="PANTHER" id="PTHR43788">
    <property type="entry name" value="DNA2/NAM7 HELICASE FAMILY MEMBER"/>
    <property type="match status" value="1"/>
</dbReference>
<dbReference type="Gene3D" id="3.40.50.300">
    <property type="entry name" value="P-loop containing nucleotide triphosphate hydrolases"/>
    <property type="match status" value="3"/>
</dbReference>
<evidence type="ECO:0000256" key="3">
    <source>
        <dbReference type="ARBA" id="ARBA00022801"/>
    </source>
</evidence>
<dbReference type="Pfam" id="PF13087">
    <property type="entry name" value="AAA_12"/>
    <property type="match status" value="1"/>
</dbReference>
<evidence type="ECO:0000259" key="10">
    <source>
        <dbReference type="Pfam" id="PF18741"/>
    </source>
</evidence>
<dbReference type="PANTHER" id="PTHR43788:SF8">
    <property type="entry name" value="DNA-BINDING PROTEIN SMUBP-2"/>
    <property type="match status" value="1"/>
</dbReference>
<dbReference type="InterPro" id="IPR041679">
    <property type="entry name" value="DNA2/NAM7-like_C"/>
</dbReference>
<evidence type="ECO:0000256" key="6">
    <source>
        <dbReference type="SAM" id="Coils"/>
    </source>
</evidence>
<comment type="similarity">
    <text evidence="1">Belongs to the DNA2/NAM7 helicase family.</text>
</comment>
<dbReference type="Pfam" id="PF18741">
    <property type="entry name" value="MTES_1575"/>
    <property type="match status" value="1"/>
</dbReference>
<feature type="coiled-coil region" evidence="6">
    <location>
        <begin position="473"/>
        <end position="507"/>
    </location>
</feature>
<keyword evidence="6" id="KW-0175">Coiled coil</keyword>
<keyword evidence="4" id="KW-0347">Helicase</keyword>
<comment type="caution">
    <text evidence="11">The sequence shown here is derived from an EMBL/GenBank/DDBJ whole genome shotgun (WGS) entry which is preliminary data.</text>
</comment>
<keyword evidence="12" id="KW-1185">Reference proteome</keyword>
<reference evidence="11 12" key="1">
    <citation type="submission" date="2021-08" db="EMBL/GenBank/DDBJ databases">
        <title>Draft genome sequence of Mycolicibacterium sp. NGTWS1702 strain.</title>
        <authorList>
            <person name="Matsumoto M."/>
            <person name="Tang B.C.C."/>
            <person name="Machida Y."/>
            <person name="Matoyama H."/>
            <person name="Kishihara T."/>
            <person name="Sato S."/>
            <person name="Kondo I."/>
            <person name="Sano M."/>
            <person name="Kato G."/>
        </authorList>
    </citation>
    <scope>NUCLEOTIDE SEQUENCE [LARGE SCALE GENOMIC DNA]</scope>
    <source>
        <strain evidence="11 12">NGTWSNA01</strain>
    </source>
</reference>
<keyword evidence="3" id="KW-0378">Hydrolase</keyword>
<proteinExistence type="inferred from homology"/>
<evidence type="ECO:0000259" key="8">
    <source>
        <dbReference type="Pfam" id="PF13086"/>
    </source>
</evidence>
<gene>
    <name evidence="11" type="ORF">NGTWS1702_15660</name>
</gene>
<dbReference type="InterPro" id="IPR047187">
    <property type="entry name" value="SF1_C_Upf1"/>
</dbReference>
<evidence type="ECO:0000256" key="4">
    <source>
        <dbReference type="ARBA" id="ARBA00022806"/>
    </source>
</evidence>
<name>A0ABQ4VDY5_9MYCO</name>
<evidence type="ECO:0008006" key="13">
    <source>
        <dbReference type="Google" id="ProtNLM"/>
    </source>
</evidence>
<dbReference type="CDD" id="cd18808">
    <property type="entry name" value="SF1_C_Upf1"/>
    <property type="match status" value="1"/>
</dbReference>
<feature type="domain" description="DNA2/NAM7 helicase-like C-terminal" evidence="9">
    <location>
        <begin position="1159"/>
        <end position="1329"/>
    </location>
</feature>
<dbReference type="InterPro" id="IPR050534">
    <property type="entry name" value="Coronavir_polyprotein_1ab"/>
</dbReference>
<dbReference type="Proteomes" id="UP001060504">
    <property type="component" value="Unassembled WGS sequence"/>
</dbReference>
<protein>
    <recommendedName>
        <fullName evidence="13">ATP-binding protein IstB</fullName>
    </recommendedName>
</protein>
<dbReference type="InterPro" id="IPR049468">
    <property type="entry name" value="Restrct_endonuc-II-like_dom"/>
</dbReference>
<dbReference type="Gene3D" id="3.40.960.10">
    <property type="entry name" value="VSR Endonuclease"/>
    <property type="match status" value="1"/>
</dbReference>
<dbReference type="SUPFAM" id="SSF52540">
    <property type="entry name" value="P-loop containing nucleoside triphosphate hydrolases"/>
    <property type="match status" value="1"/>
</dbReference>
<feature type="compositionally biased region" description="Basic and acidic residues" evidence="7">
    <location>
        <begin position="1566"/>
        <end position="1585"/>
    </location>
</feature>
<evidence type="ECO:0000256" key="2">
    <source>
        <dbReference type="ARBA" id="ARBA00022741"/>
    </source>
</evidence>
<evidence type="ECO:0000256" key="1">
    <source>
        <dbReference type="ARBA" id="ARBA00007913"/>
    </source>
</evidence>
<dbReference type="Pfam" id="PF13086">
    <property type="entry name" value="AAA_11"/>
    <property type="match status" value="1"/>
</dbReference>
<feature type="region of interest" description="Disordered" evidence="7">
    <location>
        <begin position="1562"/>
        <end position="1585"/>
    </location>
</feature>
<evidence type="ECO:0000259" key="9">
    <source>
        <dbReference type="Pfam" id="PF13087"/>
    </source>
</evidence>
<feature type="domain" description="Restriction endonuclease type II-like" evidence="10">
    <location>
        <begin position="1384"/>
        <end position="1476"/>
    </location>
</feature>
<dbReference type="EMBL" id="BPRH01001650">
    <property type="protein sequence ID" value="GJF14187.1"/>
    <property type="molecule type" value="Genomic_DNA"/>
</dbReference>
<evidence type="ECO:0000313" key="12">
    <source>
        <dbReference type="Proteomes" id="UP001060504"/>
    </source>
</evidence>
<dbReference type="InterPro" id="IPR011335">
    <property type="entry name" value="Restrct_endonuc-II-like"/>
</dbReference>
<keyword evidence="5" id="KW-0067">ATP-binding</keyword>
<accession>A0ABQ4VDY5</accession>
<organism evidence="11 12">
    <name type="scientific">Mycolicibacterium cyprinidarum</name>
    <dbReference type="NCBI Taxonomy" id="2860311"/>
    <lineage>
        <taxon>Bacteria</taxon>
        <taxon>Bacillati</taxon>
        <taxon>Actinomycetota</taxon>
        <taxon>Actinomycetes</taxon>
        <taxon>Mycobacteriales</taxon>
        <taxon>Mycobacteriaceae</taxon>
        <taxon>Mycolicibacterium</taxon>
    </lineage>
</organism>
<dbReference type="SUPFAM" id="SSF52980">
    <property type="entry name" value="Restriction endonuclease-like"/>
    <property type="match status" value="1"/>
</dbReference>